<feature type="transmembrane region" description="Helical" evidence="1">
    <location>
        <begin position="70"/>
        <end position="90"/>
    </location>
</feature>
<dbReference type="InterPro" id="IPR009885">
    <property type="entry name" value="DUF1435"/>
</dbReference>
<proteinExistence type="predicted"/>
<protein>
    <submittedName>
        <fullName evidence="2">Protein of uncharacterized function (DUF1435)</fullName>
    </submittedName>
</protein>
<accession>A0A4U9HIS2</accession>
<evidence type="ECO:0000313" key="3">
    <source>
        <dbReference type="Proteomes" id="UP000310719"/>
    </source>
</evidence>
<name>A0A4U9HIS2_9ENTR</name>
<dbReference type="AlphaFoldDB" id="A0A4U9HIS2"/>
<gene>
    <name evidence="2" type="ORF">NCTC13032_00924</name>
</gene>
<reference evidence="2 3" key="1">
    <citation type="submission" date="2019-05" db="EMBL/GenBank/DDBJ databases">
        <authorList>
            <consortium name="Pathogen Informatics"/>
        </authorList>
    </citation>
    <scope>NUCLEOTIDE SEQUENCE [LARGE SCALE GENOMIC DNA]</scope>
    <source>
        <strain evidence="2 3">NCTC13032</strain>
    </source>
</reference>
<evidence type="ECO:0000256" key="1">
    <source>
        <dbReference type="SAM" id="Phobius"/>
    </source>
</evidence>
<feature type="transmembrane region" description="Helical" evidence="1">
    <location>
        <begin position="20"/>
        <end position="39"/>
    </location>
</feature>
<organism evidence="2 3">
    <name type="scientific">Leclercia adecarboxylata</name>
    <dbReference type="NCBI Taxonomy" id="83655"/>
    <lineage>
        <taxon>Bacteria</taxon>
        <taxon>Pseudomonadati</taxon>
        <taxon>Pseudomonadota</taxon>
        <taxon>Gammaproteobacteria</taxon>
        <taxon>Enterobacterales</taxon>
        <taxon>Enterobacteriaceae</taxon>
        <taxon>Leclercia</taxon>
    </lineage>
</organism>
<dbReference type="EMBL" id="LR590464">
    <property type="protein sequence ID" value="VTP63585.1"/>
    <property type="molecule type" value="Genomic_DNA"/>
</dbReference>
<keyword evidence="1" id="KW-0812">Transmembrane</keyword>
<evidence type="ECO:0000313" key="2">
    <source>
        <dbReference type="EMBL" id="VTP63585.1"/>
    </source>
</evidence>
<keyword evidence="1" id="KW-1133">Transmembrane helix</keyword>
<sequence>MSYDIGYHYRVGGQIMLSRALGSGWGVILPGAMIAGLAFTDLSLAVWKLIIVSGLLMSSAMIWHKQLRHFVLLPSCVALIAGMWVLVMNLN</sequence>
<feature type="transmembrane region" description="Helical" evidence="1">
    <location>
        <begin position="45"/>
        <end position="63"/>
    </location>
</feature>
<dbReference type="Proteomes" id="UP000310719">
    <property type="component" value="Chromosome"/>
</dbReference>
<dbReference type="Pfam" id="PF07256">
    <property type="entry name" value="DUF1435"/>
    <property type="match status" value="1"/>
</dbReference>
<keyword evidence="1" id="KW-0472">Membrane</keyword>